<dbReference type="InterPro" id="IPR036569">
    <property type="entry name" value="RpiB_LacA_LacB_sf"/>
</dbReference>
<dbReference type="Pfam" id="PF02502">
    <property type="entry name" value="LacAB_rpiB"/>
    <property type="match status" value="1"/>
</dbReference>
<organism evidence="5">
    <name type="scientific">Aerophobetes bacterium</name>
    <dbReference type="NCBI Taxonomy" id="2030807"/>
    <lineage>
        <taxon>Bacteria</taxon>
        <taxon>Candidatus Aerophobota</taxon>
    </lineage>
</organism>
<dbReference type="SUPFAM" id="SSF89623">
    <property type="entry name" value="Ribose/Galactose isomerase RpiB/AlsB"/>
    <property type="match status" value="1"/>
</dbReference>
<dbReference type="NCBIfam" id="TIGR01120">
    <property type="entry name" value="rpiB"/>
    <property type="match status" value="1"/>
</dbReference>
<feature type="binding site" evidence="4">
    <location>
        <begin position="8"/>
        <end position="9"/>
    </location>
    <ligand>
        <name>D-ribulose 5-phosphate</name>
        <dbReference type="ChEBI" id="CHEBI:58121"/>
    </ligand>
</feature>
<feature type="binding site" evidence="4">
    <location>
        <position position="109"/>
    </location>
    <ligand>
        <name>D-ribulose 5-phosphate</name>
        <dbReference type="ChEBI" id="CHEBI:58121"/>
    </ligand>
</feature>
<feature type="binding site" evidence="4">
    <location>
        <position position="132"/>
    </location>
    <ligand>
        <name>D-ribulose 5-phosphate</name>
        <dbReference type="ChEBI" id="CHEBI:58121"/>
    </ligand>
</feature>
<protein>
    <submittedName>
        <fullName evidence="5">Ribose 5-phosphate isomerase B</fullName>
        <ecNumber evidence="5">5.3.1.6</ecNumber>
    </submittedName>
</protein>
<feature type="binding site" evidence="4">
    <location>
        <begin position="66"/>
        <end position="70"/>
    </location>
    <ligand>
        <name>D-ribulose 5-phosphate</name>
        <dbReference type="ChEBI" id="CHEBI:58121"/>
    </ligand>
</feature>
<evidence type="ECO:0000256" key="1">
    <source>
        <dbReference type="ARBA" id="ARBA00008754"/>
    </source>
</evidence>
<feature type="binding site" evidence="4">
    <location>
        <position position="136"/>
    </location>
    <ligand>
        <name>D-ribulose 5-phosphate</name>
        <dbReference type="ChEBI" id="CHEBI:58121"/>
    </ligand>
</feature>
<dbReference type="EMBL" id="DRBC01000326">
    <property type="protein sequence ID" value="HDN85162.1"/>
    <property type="molecule type" value="Genomic_DNA"/>
</dbReference>
<comment type="similarity">
    <text evidence="1">Belongs to the LacAB/RpiB family.</text>
</comment>
<evidence type="ECO:0000256" key="4">
    <source>
        <dbReference type="PIRSR" id="PIRSR005384-2"/>
    </source>
</evidence>
<dbReference type="PANTHER" id="PTHR30345">
    <property type="entry name" value="RIBOSE-5-PHOSPHATE ISOMERASE B"/>
    <property type="match status" value="1"/>
</dbReference>
<reference evidence="5" key="1">
    <citation type="journal article" date="2020" name="mSystems">
        <title>Genome- and Community-Level Interaction Insights into Carbon Utilization and Element Cycling Functions of Hydrothermarchaeota in Hydrothermal Sediment.</title>
        <authorList>
            <person name="Zhou Z."/>
            <person name="Liu Y."/>
            <person name="Xu W."/>
            <person name="Pan J."/>
            <person name="Luo Z.H."/>
            <person name="Li M."/>
        </authorList>
    </citation>
    <scope>NUCLEOTIDE SEQUENCE [LARGE SCALE GENOMIC DNA]</scope>
    <source>
        <strain evidence="5">HyVt-219</strain>
    </source>
</reference>
<dbReference type="EC" id="5.3.1.6" evidence="5"/>
<dbReference type="Gene3D" id="3.40.1400.10">
    <property type="entry name" value="Sugar-phosphate isomerase, RpiB/LacA/LacB"/>
    <property type="match status" value="1"/>
</dbReference>
<dbReference type="NCBIfam" id="NF004051">
    <property type="entry name" value="PRK05571.1"/>
    <property type="match status" value="1"/>
</dbReference>
<proteinExistence type="inferred from homology"/>
<accession>A0A7V0N1H3</accession>
<dbReference type="GO" id="GO:0019316">
    <property type="term" value="P:D-allose catabolic process"/>
    <property type="evidence" value="ECO:0007669"/>
    <property type="project" value="TreeGrafter"/>
</dbReference>
<evidence type="ECO:0000256" key="3">
    <source>
        <dbReference type="PIRSR" id="PIRSR005384-1"/>
    </source>
</evidence>
<sequence>MKIALAADHAGYKLKEVVKDFLKERDVQYQDFGTYSEESTDFVDWGEKALDAIVKGEFDRGILICGTGLGMNILANKFSGIRATPCYDLYAARLCREHNNSNVLILAGRMTGIDLAREIVKVWLEVEFQGGRHKRRLDKLRKIEQKNFK</sequence>
<evidence type="ECO:0000256" key="2">
    <source>
        <dbReference type="ARBA" id="ARBA00023235"/>
    </source>
</evidence>
<dbReference type="PANTHER" id="PTHR30345:SF0">
    <property type="entry name" value="DNA DAMAGE-REPAIR_TOLERATION PROTEIN DRT102"/>
    <property type="match status" value="1"/>
</dbReference>
<dbReference type="GO" id="GO:0004751">
    <property type="term" value="F:ribose-5-phosphate isomerase activity"/>
    <property type="evidence" value="ECO:0007669"/>
    <property type="project" value="UniProtKB-EC"/>
</dbReference>
<feature type="active site" description="Proton acceptor" evidence="3">
    <location>
        <position position="65"/>
    </location>
</feature>
<evidence type="ECO:0000313" key="5">
    <source>
        <dbReference type="EMBL" id="HDN85162.1"/>
    </source>
</evidence>
<dbReference type="GO" id="GO:0009052">
    <property type="term" value="P:pentose-phosphate shunt, non-oxidative branch"/>
    <property type="evidence" value="ECO:0007669"/>
    <property type="project" value="TreeGrafter"/>
</dbReference>
<name>A0A7V0N1H3_UNCAE</name>
<gene>
    <name evidence="5" type="primary">rpiB</name>
    <name evidence="5" type="ORF">ENG47_05360</name>
</gene>
<dbReference type="Proteomes" id="UP000885660">
    <property type="component" value="Unassembled WGS sequence"/>
</dbReference>
<dbReference type="InterPro" id="IPR003500">
    <property type="entry name" value="RpiB_LacA_LacB"/>
</dbReference>
<feature type="binding site" evidence="4">
    <location>
        <position position="99"/>
    </location>
    <ligand>
        <name>D-ribulose 5-phosphate</name>
        <dbReference type="ChEBI" id="CHEBI:58121"/>
    </ligand>
</feature>
<comment type="caution">
    <text evidence="5">The sequence shown here is derived from an EMBL/GenBank/DDBJ whole genome shotgun (WGS) entry which is preliminary data.</text>
</comment>
<dbReference type="PIRSF" id="PIRSF005384">
    <property type="entry name" value="RpiB_LacA_B"/>
    <property type="match status" value="1"/>
</dbReference>
<keyword evidence="2 5" id="KW-0413">Isomerase</keyword>
<feature type="active site" description="Proton donor" evidence="3">
    <location>
        <position position="98"/>
    </location>
</feature>
<dbReference type="AlphaFoldDB" id="A0A7V0N1H3"/>
<dbReference type="NCBIfam" id="TIGR00689">
    <property type="entry name" value="rpiB_lacA_lacB"/>
    <property type="match status" value="1"/>
</dbReference>
<dbReference type="InterPro" id="IPR004785">
    <property type="entry name" value="RpiB"/>
</dbReference>